<keyword evidence="3" id="KW-0479">Metal-binding</keyword>
<evidence type="ECO:0000259" key="8">
    <source>
        <dbReference type="PROSITE" id="PS51296"/>
    </source>
</evidence>
<dbReference type="SUPFAM" id="SSF50022">
    <property type="entry name" value="ISP domain"/>
    <property type="match status" value="1"/>
</dbReference>
<feature type="domain" description="Rieske" evidence="8">
    <location>
        <begin position="29"/>
        <end position="138"/>
    </location>
</feature>
<dbReference type="PANTHER" id="PTHR43756:SF5">
    <property type="entry name" value="CHOLINE MONOOXYGENASE, CHLOROPLASTIC"/>
    <property type="match status" value="1"/>
</dbReference>
<dbReference type="Proteomes" id="UP000325797">
    <property type="component" value="Chromosome"/>
</dbReference>
<sequence>MIPTTLPAWIYNNQEIFALEREAIFLRTWQLVGHVNELKQPGDFLRFDLLGESAILLRDRDGALRAFHNVCRHRAYRLLEGDAGNCGRNVRCRYHGFVYELDGALKAVPSEDSFPGLDKSEYGLRPLEMEIFMGLVFIRFGGDGPSIAEQLAPYREALGFYRIAEMEPLGKHGHTPIAADWKVAVENNIEAYHVPVGHPGLQRLYGATYRYEVKPLGVSHGGGRLIDRPSPSWSERHYLKFLPPVEHLPEERQRAWLYYSLFPSLAFDIYPDQIDYFQILPLAPGKCVARSRAYALPDARREMRAARWLNQRINLLVGREDKGLVEGVQAGLGSGGYRSGILSAKEVRVQQFQTLIRAAVPVAGLETAPEPGTVARRNRELKAAPPLRESRPEIPVPA</sequence>
<dbReference type="Pfam" id="PF00848">
    <property type="entry name" value="Ring_hydroxyl_A"/>
    <property type="match status" value="1"/>
</dbReference>
<keyword evidence="4" id="KW-0560">Oxidoreductase</keyword>
<dbReference type="InterPro" id="IPR015879">
    <property type="entry name" value="Ring_hydroxy_dOase_asu_C_dom"/>
</dbReference>
<dbReference type="Gene3D" id="3.90.380.10">
    <property type="entry name" value="Naphthalene 1,2-dioxygenase Alpha Subunit, Chain A, domain 1"/>
    <property type="match status" value="2"/>
</dbReference>
<dbReference type="AlphaFoldDB" id="A0A5J6N3X3"/>
<evidence type="ECO:0000256" key="3">
    <source>
        <dbReference type="ARBA" id="ARBA00022723"/>
    </source>
</evidence>
<dbReference type="PRINTS" id="PR00090">
    <property type="entry name" value="RNGDIOXGNASE"/>
</dbReference>
<dbReference type="Gene3D" id="2.102.10.10">
    <property type="entry name" value="Rieske [2Fe-2S] iron-sulphur domain"/>
    <property type="match status" value="1"/>
</dbReference>
<dbReference type="InterPro" id="IPR017941">
    <property type="entry name" value="Rieske_2Fe-2S"/>
</dbReference>
<dbReference type="PANTHER" id="PTHR43756">
    <property type="entry name" value="CHOLINE MONOOXYGENASE, CHLOROPLASTIC"/>
    <property type="match status" value="1"/>
</dbReference>
<keyword evidence="5" id="KW-0408">Iron</keyword>
<evidence type="ECO:0000256" key="4">
    <source>
        <dbReference type="ARBA" id="ARBA00023002"/>
    </source>
</evidence>
<reference evidence="9 10" key="1">
    <citation type="submission" date="2019-08" db="EMBL/GenBank/DDBJ databases">
        <title>Hyperibacter terrae gen. nov., sp. nov. and Hyperibacter viscosus sp. nov., two new members in the family Rhodospirillaceae isolated from the rhizosphere of Hypericum perforatum.</title>
        <authorList>
            <person name="Noviana Z."/>
        </authorList>
    </citation>
    <scope>NUCLEOTIDE SEQUENCE [LARGE SCALE GENOMIC DNA]</scope>
    <source>
        <strain evidence="9 10">R5959</strain>
    </source>
</reference>
<comment type="cofactor">
    <cofactor evidence="1">
        <name>Fe cation</name>
        <dbReference type="ChEBI" id="CHEBI:24875"/>
    </cofactor>
</comment>
<evidence type="ECO:0000313" key="10">
    <source>
        <dbReference type="Proteomes" id="UP000325797"/>
    </source>
</evidence>
<dbReference type="CDD" id="cd03469">
    <property type="entry name" value="Rieske_RO_Alpha_N"/>
    <property type="match status" value="1"/>
</dbReference>
<organism evidence="9 10">
    <name type="scientific">Hypericibacter adhaerens</name>
    <dbReference type="NCBI Taxonomy" id="2602016"/>
    <lineage>
        <taxon>Bacteria</taxon>
        <taxon>Pseudomonadati</taxon>
        <taxon>Pseudomonadota</taxon>
        <taxon>Alphaproteobacteria</taxon>
        <taxon>Rhodospirillales</taxon>
        <taxon>Dongiaceae</taxon>
        <taxon>Hypericibacter</taxon>
    </lineage>
</organism>
<dbReference type="SUPFAM" id="SSF55961">
    <property type="entry name" value="Bet v1-like"/>
    <property type="match status" value="1"/>
</dbReference>
<dbReference type="OrthoDB" id="7456916at2"/>
<dbReference type="KEGG" id="hadh:FRZ61_40450"/>
<evidence type="ECO:0000256" key="2">
    <source>
        <dbReference type="ARBA" id="ARBA00022714"/>
    </source>
</evidence>
<keyword evidence="10" id="KW-1185">Reference proteome</keyword>
<keyword evidence="2" id="KW-0001">2Fe-2S</keyword>
<feature type="region of interest" description="Disordered" evidence="7">
    <location>
        <begin position="369"/>
        <end position="398"/>
    </location>
</feature>
<dbReference type="CDD" id="cd00680">
    <property type="entry name" value="RHO_alpha_C"/>
    <property type="match status" value="1"/>
</dbReference>
<evidence type="ECO:0000313" key="9">
    <source>
        <dbReference type="EMBL" id="QEX24104.1"/>
    </source>
</evidence>
<evidence type="ECO:0000256" key="7">
    <source>
        <dbReference type="SAM" id="MobiDB-lite"/>
    </source>
</evidence>
<dbReference type="PROSITE" id="PS51296">
    <property type="entry name" value="RIESKE"/>
    <property type="match status" value="1"/>
</dbReference>
<feature type="compositionally biased region" description="Basic and acidic residues" evidence="7">
    <location>
        <begin position="377"/>
        <end position="392"/>
    </location>
</feature>
<gene>
    <name evidence="9" type="ORF">FRZ61_40450</name>
</gene>
<dbReference type="InterPro" id="IPR001663">
    <property type="entry name" value="Rng_hydr_dOase-A"/>
</dbReference>
<evidence type="ECO:0000256" key="6">
    <source>
        <dbReference type="ARBA" id="ARBA00023014"/>
    </source>
</evidence>
<dbReference type="GO" id="GO:0005506">
    <property type="term" value="F:iron ion binding"/>
    <property type="evidence" value="ECO:0007669"/>
    <property type="project" value="InterPro"/>
</dbReference>
<dbReference type="RefSeq" id="WP_151119414.1">
    <property type="nucleotide sequence ID" value="NZ_CP042582.1"/>
</dbReference>
<dbReference type="EMBL" id="CP042582">
    <property type="protein sequence ID" value="QEX24104.1"/>
    <property type="molecule type" value="Genomic_DNA"/>
</dbReference>
<protein>
    <submittedName>
        <fullName evidence="9">(2Fe-2S) ferredoxin</fullName>
    </submittedName>
</protein>
<proteinExistence type="predicted"/>
<evidence type="ECO:0000256" key="5">
    <source>
        <dbReference type="ARBA" id="ARBA00023004"/>
    </source>
</evidence>
<evidence type="ECO:0000256" key="1">
    <source>
        <dbReference type="ARBA" id="ARBA00001962"/>
    </source>
</evidence>
<name>A0A5J6N3X3_9PROT</name>
<keyword evidence="6" id="KW-0411">Iron-sulfur</keyword>
<dbReference type="GO" id="GO:0016491">
    <property type="term" value="F:oxidoreductase activity"/>
    <property type="evidence" value="ECO:0007669"/>
    <property type="project" value="UniProtKB-KW"/>
</dbReference>
<dbReference type="InterPro" id="IPR036922">
    <property type="entry name" value="Rieske_2Fe-2S_sf"/>
</dbReference>
<accession>A0A5J6N3X3</accession>
<dbReference type="GO" id="GO:0051537">
    <property type="term" value="F:2 iron, 2 sulfur cluster binding"/>
    <property type="evidence" value="ECO:0007669"/>
    <property type="project" value="UniProtKB-KW"/>
</dbReference>
<dbReference type="Pfam" id="PF00355">
    <property type="entry name" value="Rieske"/>
    <property type="match status" value="1"/>
</dbReference>